<dbReference type="OrthoDB" id="3359627at2"/>
<protein>
    <submittedName>
        <fullName evidence="2">Uncharacterized protein</fullName>
    </submittedName>
</protein>
<organism evidence="2 3">
    <name type="scientific">Lentzea guizhouensis</name>
    <dbReference type="NCBI Taxonomy" id="1586287"/>
    <lineage>
        <taxon>Bacteria</taxon>
        <taxon>Bacillati</taxon>
        <taxon>Actinomycetota</taxon>
        <taxon>Actinomycetes</taxon>
        <taxon>Pseudonocardiales</taxon>
        <taxon>Pseudonocardiaceae</taxon>
        <taxon>Lentzea</taxon>
    </lineage>
</organism>
<name>A0A1B2HS58_9PSEU</name>
<evidence type="ECO:0000256" key="1">
    <source>
        <dbReference type="SAM" id="Phobius"/>
    </source>
</evidence>
<sequence>MTADDQNQDVTNAARDVDGTVVQARHIGSLTVHGHQRAIVPLGAIFCVVLAIGGFITWHLWPRDEQPFTGDPLAASSVLDGSCDSTGWVAPHEGDAPIKVVDRPPGAVAASGHYVIVTLQGLTDMKVVLQSMKAEVLNRGPAASGVHLPGRCGGGLTPRFFAVDLSAVAPTAVPREGNHGEETIPPVSFPFTIGRDDVEQFIVEPSSPSEEVEWVLLVRWTAGARSGELRIDDQGMPFRTTAITAARRWCMTGAGDEWRPSCE</sequence>
<evidence type="ECO:0000313" key="2">
    <source>
        <dbReference type="EMBL" id="ANZ40543.1"/>
    </source>
</evidence>
<dbReference type="RefSeq" id="WP_065918881.1">
    <property type="nucleotide sequence ID" value="NZ_CP016793.1"/>
</dbReference>
<dbReference type="KEGG" id="led:BBK82_35595"/>
<keyword evidence="1" id="KW-1133">Transmembrane helix</keyword>
<feature type="transmembrane region" description="Helical" evidence="1">
    <location>
        <begin position="39"/>
        <end position="61"/>
    </location>
</feature>
<evidence type="ECO:0000313" key="3">
    <source>
        <dbReference type="Proteomes" id="UP000093053"/>
    </source>
</evidence>
<keyword evidence="1" id="KW-0472">Membrane</keyword>
<gene>
    <name evidence="2" type="ORF">BBK82_35595</name>
</gene>
<keyword evidence="1" id="KW-0812">Transmembrane</keyword>
<proteinExistence type="predicted"/>
<keyword evidence="3" id="KW-1185">Reference proteome</keyword>
<accession>A0A1B2HS58</accession>
<dbReference type="Proteomes" id="UP000093053">
    <property type="component" value="Chromosome"/>
</dbReference>
<reference evidence="2 3" key="1">
    <citation type="submission" date="2016-07" db="EMBL/GenBank/DDBJ databases">
        <title>Complete genome sequence of the Lentzea guizhouensis DHS C013.</title>
        <authorList>
            <person name="Cao C."/>
        </authorList>
    </citation>
    <scope>NUCLEOTIDE SEQUENCE [LARGE SCALE GENOMIC DNA]</scope>
    <source>
        <strain evidence="2 3">DHS C013</strain>
    </source>
</reference>
<dbReference type="EMBL" id="CP016793">
    <property type="protein sequence ID" value="ANZ40543.1"/>
    <property type="molecule type" value="Genomic_DNA"/>
</dbReference>
<dbReference type="AlphaFoldDB" id="A0A1B2HS58"/>